<keyword evidence="3" id="KW-0238">DNA-binding</keyword>
<dbReference type="Gene3D" id="1.10.10.10">
    <property type="entry name" value="Winged helix-like DNA-binding domain superfamily/Winged helix DNA-binding domain"/>
    <property type="match status" value="1"/>
</dbReference>
<organism evidence="5 6">
    <name type="scientific">Pseudoalteromonas piratica</name>
    <dbReference type="NCBI Taxonomy" id="1348114"/>
    <lineage>
        <taxon>Bacteria</taxon>
        <taxon>Pseudomonadati</taxon>
        <taxon>Pseudomonadota</taxon>
        <taxon>Gammaproteobacteria</taxon>
        <taxon>Alteromonadales</taxon>
        <taxon>Pseudoalteromonadaceae</taxon>
        <taxon>Pseudoalteromonas</taxon>
    </lineage>
</organism>
<dbReference type="Pfam" id="PF03965">
    <property type="entry name" value="Penicillinase_R"/>
    <property type="match status" value="1"/>
</dbReference>
<dbReference type="Proteomes" id="UP000030341">
    <property type="component" value="Chromosome 2"/>
</dbReference>
<evidence type="ECO:0000256" key="1">
    <source>
        <dbReference type="ARBA" id="ARBA00011046"/>
    </source>
</evidence>
<dbReference type="GO" id="GO:0045892">
    <property type="term" value="P:negative regulation of DNA-templated transcription"/>
    <property type="evidence" value="ECO:0007669"/>
    <property type="project" value="InterPro"/>
</dbReference>
<gene>
    <name evidence="5" type="ORF">OM33_15925</name>
</gene>
<dbReference type="AlphaFoldDB" id="A0A0A7EJ41"/>
<keyword evidence="6" id="KW-1185">Reference proteome</keyword>
<dbReference type="GO" id="GO:0003677">
    <property type="term" value="F:DNA binding"/>
    <property type="evidence" value="ECO:0007669"/>
    <property type="project" value="UniProtKB-KW"/>
</dbReference>
<dbReference type="OrthoDB" id="2989615at2"/>
<dbReference type="EMBL" id="CP009889">
    <property type="protein sequence ID" value="AIY66629.1"/>
    <property type="molecule type" value="Genomic_DNA"/>
</dbReference>
<protein>
    <submittedName>
        <fullName evidence="5">TrmB family transcriptional regulator</fullName>
    </submittedName>
</protein>
<dbReference type="InterPro" id="IPR036388">
    <property type="entry name" value="WH-like_DNA-bd_sf"/>
</dbReference>
<dbReference type="HOGENOM" id="CLU_119090_1_2_6"/>
<proteinExistence type="inferred from homology"/>
<sequence>MKLGDLEKLLLHYLWQHGCSDVKTVFAHFENTRGGSLNTYQSTLERLYKKGLLSRHKEGHAFHYKARVERHELIGQLIKSVTTDFVGEDDGSSLIAAFSSMSSEFNVEQLDKLESLIEQQKLKLKQQG</sequence>
<evidence type="ECO:0000256" key="3">
    <source>
        <dbReference type="ARBA" id="ARBA00023125"/>
    </source>
</evidence>
<dbReference type="InterPro" id="IPR036390">
    <property type="entry name" value="WH_DNA-bd_sf"/>
</dbReference>
<dbReference type="STRING" id="1348114.OM33_15925"/>
<dbReference type="RefSeq" id="WP_010558239.1">
    <property type="nucleotide sequence ID" value="NZ_CP009889.1"/>
</dbReference>
<dbReference type="SUPFAM" id="SSF46785">
    <property type="entry name" value="Winged helix' DNA-binding domain"/>
    <property type="match status" value="1"/>
</dbReference>
<dbReference type="InterPro" id="IPR005650">
    <property type="entry name" value="BlaI_family"/>
</dbReference>
<name>A0A0A7EJ41_9GAMM</name>
<comment type="similarity">
    <text evidence="1">Belongs to the BlaI transcriptional regulatory family.</text>
</comment>
<keyword evidence="2" id="KW-0805">Transcription regulation</keyword>
<evidence type="ECO:0000256" key="2">
    <source>
        <dbReference type="ARBA" id="ARBA00023015"/>
    </source>
</evidence>
<evidence type="ECO:0000256" key="4">
    <source>
        <dbReference type="ARBA" id="ARBA00023163"/>
    </source>
</evidence>
<dbReference type="eggNOG" id="COG3682">
    <property type="taxonomic scope" value="Bacteria"/>
</dbReference>
<evidence type="ECO:0000313" key="6">
    <source>
        <dbReference type="Proteomes" id="UP000030341"/>
    </source>
</evidence>
<reference evidence="5 6" key="1">
    <citation type="submission" date="2014-11" db="EMBL/GenBank/DDBJ databases">
        <title>Complete Genome Sequence of Pseudoalteromonas sp. Strain OCN003 Isolated from Kaneohe Bay, Oahu, Hawaii.</title>
        <authorList>
            <person name="Beurmann S."/>
            <person name="Videau P."/>
            <person name="Ushijima B."/>
            <person name="Smith A.M."/>
            <person name="Aeby G.S."/>
            <person name="Callahan S.M."/>
            <person name="Belcaid M."/>
        </authorList>
    </citation>
    <scope>NUCLEOTIDE SEQUENCE [LARGE SCALE GENOMIC DNA]</scope>
    <source>
        <strain evidence="5 6">OCN003</strain>
    </source>
</reference>
<evidence type="ECO:0000313" key="5">
    <source>
        <dbReference type="EMBL" id="AIY66629.1"/>
    </source>
</evidence>
<keyword evidence="4" id="KW-0804">Transcription</keyword>
<accession>A0A0A7EJ41</accession>
<dbReference type="KEGG" id="pseo:OM33_15925"/>